<evidence type="ECO:0000313" key="4">
    <source>
        <dbReference type="Proteomes" id="UP000019754"/>
    </source>
</evidence>
<dbReference type="OrthoDB" id="4793458at2"/>
<keyword evidence="4" id="KW-1185">Reference proteome</keyword>
<name>A0A022KWT8_9MICO</name>
<sequence>MSAMPILFVIVPALLGLAGLWLLIGSVRELLRNSALARNGLTVDGRVVSSNLKITSSGGRDSNARSRLVETIEFTTANGQRVRGVPVHSDVGMLDRTGEQVTVLHHRDRPDQFIAPRNGRSISPAGPLLKIVFSFVFLGFLAFFITMSLSMFGQMGQIFGG</sequence>
<organism evidence="3 4">
    <name type="scientific">Brachybacterium muris UCD-AY4</name>
    <dbReference type="NCBI Taxonomy" id="1249481"/>
    <lineage>
        <taxon>Bacteria</taxon>
        <taxon>Bacillati</taxon>
        <taxon>Actinomycetota</taxon>
        <taxon>Actinomycetes</taxon>
        <taxon>Micrococcales</taxon>
        <taxon>Dermabacteraceae</taxon>
        <taxon>Brachybacterium</taxon>
    </lineage>
</organism>
<reference evidence="3 4" key="1">
    <citation type="journal article" date="2013" name="Genome Announc.">
        <title>Draft genome sequence of an Actinobacterium, Brachybacterium muris strain UCD-AY4.</title>
        <authorList>
            <person name="Lo J.R."/>
            <person name="Lang J.M."/>
            <person name="Darling A.E."/>
            <person name="Eisen J.A."/>
            <person name="Coil D.A."/>
        </authorList>
    </citation>
    <scope>NUCLEOTIDE SEQUENCE [LARGE SCALE GENOMIC DNA]</scope>
    <source>
        <strain evidence="3 4">UCD-AY4</strain>
    </source>
</reference>
<evidence type="ECO:0000259" key="2">
    <source>
        <dbReference type="Pfam" id="PF12158"/>
    </source>
</evidence>
<evidence type="ECO:0000313" key="3">
    <source>
        <dbReference type="EMBL" id="EYT50316.1"/>
    </source>
</evidence>
<proteinExistence type="predicted"/>
<dbReference type="InterPro" id="IPR021994">
    <property type="entry name" value="DUF3592"/>
</dbReference>
<feature type="transmembrane region" description="Helical" evidence="1">
    <location>
        <begin position="6"/>
        <end position="24"/>
    </location>
</feature>
<feature type="transmembrane region" description="Helical" evidence="1">
    <location>
        <begin position="128"/>
        <end position="152"/>
    </location>
</feature>
<dbReference type="AlphaFoldDB" id="A0A022KWT8"/>
<feature type="domain" description="DUF3592" evidence="2">
    <location>
        <begin position="43"/>
        <end position="114"/>
    </location>
</feature>
<dbReference type="EMBL" id="AORC01000004">
    <property type="protein sequence ID" value="EYT50316.1"/>
    <property type="molecule type" value="Genomic_DNA"/>
</dbReference>
<evidence type="ECO:0000256" key="1">
    <source>
        <dbReference type="SAM" id="Phobius"/>
    </source>
</evidence>
<accession>A0A022KWT8</accession>
<keyword evidence="1" id="KW-0472">Membrane</keyword>
<dbReference type="HOGENOM" id="CLU_1683232_0_0_11"/>
<keyword evidence="1" id="KW-1133">Transmembrane helix</keyword>
<dbReference type="Pfam" id="PF12158">
    <property type="entry name" value="DUF3592"/>
    <property type="match status" value="1"/>
</dbReference>
<protein>
    <recommendedName>
        <fullName evidence="2">DUF3592 domain-containing protein</fullName>
    </recommendedName>
</protein>
<dbReference type="Proteomes" id="UP000019754">
    <property type="component" value="Unassembled WGS sequence"/>
</dbReference>
<gene>
    <name evidence="3" type="ORF">D641_0103285</name>
</gene>
<comment type="caution">
    <text evidence="3">The sequence shown here is derived from an EMBL/GenBank/DDBJ whole genome shotgun (WGS) entry which is preliminary data.</text>
</comment>
<keyword evidence="1" id="KW-0812">Transmembrane</keyword>